<reference evidence="1 2" key="1">
    <citation type="journal article" date="2015" name="Nature">
        <title>rRNA introns, odd ribosomes, and small enigmatic genomes across a large radiation of phyla.</title>
        <authorList>
            <person name="Brown C.T."/>
            <person name="Hug L.A."/>
            <person name="Thomas B.C."/>
            <person name="Sharon I."/>
            <person name="Castelle C.J."/>
            <person name="Singh A."/>
            <person name="Wilkins M.J."/>
            <person name="Williams K.H."/>
            <person name="Banfield J.F."/>
        </authorList>
    </citation>
    <scope>NUCLEOTIDE SEQUENCE [LARGE SCALE GENOMIC DNA]</scope>
</reference>
<dbReference type="AlphaFoldDB" id="A0A0G1AWM2"/>
<evidence type="ECO:0000313" key="1">
    <source>
        <dbReference type="EMBL" id="KKS65535.1"/>
    </source>
</evidence>
<evidence type="ECO:0000313" key="2">
    <source>
        <dbReference type="Proteomes" id="UP000034135"/>
    </source>
</evidence>
<dbReference type="Proteomes" id="UP000034135">
    <property type="component" value="Unassembled WGS sequence"/>
</dbReference>
<sequence>MAYQHTNSKGQNYYLHSKDVRLRSGRNQRIYYFAREIKLGAMDGLPEGYMVIENKRTGLPILKKK</sequence>
<protein>
    <submittedName>
        <fullName evidence="1">Uncharacterized protein</fullName>
    </submittedName>
</protein>
<comment type="caution">
    <text evidence="1">The sequence shown here is derived from an EMBL/GenBank/DDBJ whole genome shotgun (WGS) entry which is preliminary data.</text>
</comment>
<proteinExistence type="predicted"/>
<name>A0A0G1AWM2_9BACT</name>
<gene>
    <name evidence="1" type="ORF">UV33_C0001G0013</name>
</gene>
<dbReference type="EMBL" id="LCEB01000001">
    <property type="protein sequence ID" value="KKS65535.1"/>
    <property type="molecule type" value="Genomic_DNA"/>
</dbReference>
<organism evidence="1 2">
    <name type="scientific">Candidatus Daviesbacteria bacterium GW2011_GWA1_42_6</name>
    <dbReference type="NCBI Taxonomy" id="1618420"/>
    <lineage>
        <taxon>Bacteria</taxon>
        <taxon>Candidatus Daviesiibacteriota</taxon>
    </lineage>
</organism>
<accession>A0A0G1AWM2</accession>